<organism evidence="2">
    <name type="scientific">Aspergillus flavus</name>
    <dbReference type="NCBI Taxonomy" id="5059"/>
    <lineage>
        <taxon>Eukaryota</taxon>
        <taxon>Fungi</taxon>
        <taxon>Dikarya</taxon>
        <taxon>Ascomycota</taxon>
        <taxon>Pezizomycotina</taxon>
        <taxon>Eurotiomycetes</taxon>
        <taxon>Eurotiomycetidae</taxon>
        <taxon>Eurotiales</taxon>
        <taxon>Aspergillaceae</taxon>
        <taxon>Aspergillus</taxon>
        <taxon>Aspergillus subgen. Circumdati</taxon>
    </lineage>
</organism>
<evidence type="ECO:0000313" key="2">
    <source>
        <dbReference type="EMBL" id="KAB8246749.1"/>
    </source>
</evidence>
<sequence>MVTKISKNSKPQLEGGGLKTAEPRLAQPPKCGSDRHRLQPNWETLKKDQTMSTFVISEKVG</sequence>
<dbReference type="Proteomes" id="UP000325434">
    <property type="component" value="Unassembled WGS sequence"/>
</dbReference>
<dbReference type="AlphaFoldDB" id="A0A5N6GZR7"/>
<protein>
    <submittedName>
        <fullName evidence="2">Uncharacterized protein</fullName>
    </submittedName>
</protein>
<proteinExistence type="predicted"/>
<name>A0A5N6GZR7_ASPFL</name>
<reference evidence="2" key="1">
    <citation type="submission" date="2019-04" db="EMBL/GenBank/DDBJ databases">
        <title>Friends and foes A comparative genomics study of 23 Aspergillus species from section Flavi.</title>
        <authorList>
            <consortium name="DOE Joint Genome Institute"/>
            <person name="Kjaerbolling I."/>
            <person name="Vesth T."/>
            <person name="Frisvad J.C."/>
            <person name="Nybo J.L."/>
            <person name="Theobald S."/>
            <person name="Kildgaard S."/>
            <person name="Isbrandt T."/>
            <person name="Kuo A."/>
            <person name="Sato A."/>
            <person name="Lyhne E.K."/>
            <person name="Kogle M.E."/>
            <person name="Wiebenga A."/>
            <person name="Kun R.S."/>
            <person name="Lubbers R.J."/>
            <person name="Makela M.R."/>
            <person name="Barry K."/>
            <person name="Chovatia M."/>
            <person name="Clum A."/>
            <person name="Daum C."/>
            <person name="Haridas S."/>
            <person name="He G."/>
            <person name="LaButti K."/>
            <person name="Lipzen A."/>
            <person name="Mondo S."/>
            <person name="Riley R."/>
            <person name="Salamov A."/>
            <person name="Simmons B.A."/>
            <person name="Magnuson J.K."/>
            <person name="Henrissat B."/>
            <person name="Mortensen U.H."/>
            <person name="Larsen T.O."/>
            <person name="Devries R.P."/>
            <person name="Grigoriev I.V."/>
            <person name="Machida M."/>
            <person name="Baker S.E."/>
            <person name="Andersen M.R."/>
        </authorList>
    </citation>
    <scope>NUCLEOTIDE SEQUENCE [LARGE SCALE GENOMIC DNA]</scope>
    <source>
        <strain evidence="2">CBS 121.62</strain>
    </source>
</reference>
<dbReference type="EMBL" id="ML734596">
    <property type="protein sequence ID" value="KAB8246749.1"/>
    <property type="molecule type" value="Genomic_DNA"/>
</dbReference>
<feature type="compositionally biased region" description="Polar residues" evidence="1">
    <location>
        <begin position="1"/>
        <end position="11"/>
    </location>
</feature>
<feature type="region of interest" description="Disordered" evidence="1">
    <location>
        <begin position="1"/>
        <end position="38"/>
    </location>
</feature>
<accession>A0A5N6GZR7</accession>
<evidence type="ECO:0000256" key="1">
    <source>
        <dbReference type="SAM" id="MobiDB-lite"/>
    </source>
</evidence>
<gene>
    <name evidence="2" type="ORF">BDV35DRAFT_353125</name>
</gene>